<evidence type="ECO:0000313" key="4">
    <source>
        <dbReference type="Proteomes" id="UP000777438"/>
    </source>
</evidence>
<keyword evidence="4" id="KW-1185">Reference proteome</keyword>
<dbReference type="Proteomes" id="UP000777438">
    <property type="component" value="Unassembled WGS sequence"/>
</dbReference>
<evidence type="ECO:0000313" key="3">
    <source>
        <dbReference type="EMBL" id="KAH6880719.1"/>
    </source>
</evidence>
<dbReference type="EMBL" id="JAGPYM010000025">
    <property type="protein sequence ID" value="KAH6880719.1"/>
    <property type="molecule type" value="Genomic_DNA"/>
</dbReference>
<keyword evidence="1" id="KW-0175">Coiled coil</keyword>
<protein>
    <submittedName>
        <fullName evidence="3">Uncharacterized protein</fullName>
    </submittedName>
</protein>
<accession>A0A9P9AKE7</accession>
<name>A0A9P9AKE7_9HYPO</name>
<dbReference type="OrthoDB" id="3928699at2759"/>
<evidence type="ECO:0000256" key="1">
    <source>
        <dbReference type="SAM" id="Coils"/>
    </source>
</evidence>
<organism evidence="3 4">
    <name type="scientific">Thelonectria olida</name>
    <dbReference type="NCBI Taxonomy" id="1576542"/>
    <lineage>
        <taxon>Eukaryota</taxon>
        <taxon>Fungi</taxon>
        <taxon>Dikarya</taxon>
        <taxon>Ascomycota</taxon>
        <taxon>Pezizomycotina</taxon>
        <taxon>Sordariomycetes</taxon>
        <taxon>Hypocreomycetidae</taxon>
        <taxon>Hypocreales</taxon>
        <taxon>Nectriaceae</taxon>
        <taxon>Thelonectria</taxon>
    </lineage>
</organism>
<reference evidence="3 4" key="1">
    <citation type="journal article" date="2021" name="Nat. Commun.">
        <title>Genetic determinants of endophytism in the Arabidopsis root mycobiome.</title>
        <authorList>
            <person name="Mesny F."/>
            <person name="Miyauchi S."/>
            <person name="Thiergart T."/>
            <person name="Pickel B."/>
            <person name="Atanasova L."/>
            <person name="Karlsson M."/>
            <person name="Huettel B."/>
            <person name="Barry K.W."/>
            <person name="Haridas S."/>
            <person name="Chen C."/>
            <person name="Bauer D."/>
            <person name="Andreopoulos W."/>
            <person name="Pangilinan J."/>
            <person name="LaButti K."/>
            <person name="Riley R."/>
            <person name="Lipzen A."/>
            <person name="Clum A."/>
            <person name="Drula E."/>
            <person name="Henrissat B."/>
            <person name="Kohler A."/>
            <person name="Grigoriev I.V."/>
            <person name="Martin F.M."/>
            <person name="Hacquard S."/>
        </authorList>
    </citation>
    <scope>NUCLEOTIDE SEQUENCE [LARGE SCALE GENOMIC DNA]</scope>
    <source>
        <strain evidence="3 4">MPI-CAGE-CH-0241</strain>
    </source>
</reference>
<sequence>MSTSSSCLDVDQTTPAVVEWKWNDATHYLAKPDPKIDHIILRIRFCGETFRALFELCFPINLKGVDGVSNIFIRIHPSSLISLDFAFAATIPDAAEARFDCTTIRLAFQLNRNLDILAPIAATEPVSPTRAQSGRVLDALRMLSEATSFSVYIEATKLPKAKLQSISDAVAQAGLNPFRYQHDLASMYHGTGAKVVDLSAPVQDAPPSYDETEPPPPMAPINERKRQRVGSEDGPTSQIAMIWAELRTTQKQNLQLQQRVAALEKENRDLKREVEQLQTDDHNTADMLEELDSRLLELQDNHEDLGDKVDFIRDHGVDSDAIESFIDKVKNRVLDDISTRLSRG</sequence>
<comment type="caution">
    <text evidence="3">The sequence shown here is derived from an EMBL/GenBank/DDBJ whole genome shotgun (WGS) entry which is preliminary data.</text>
</comment>
<gene>
    <name evidence="3" type="ORF">B0T10DRAFT_142604</name>
</gene>
<evidence type="ECO:0000256" key="2">
    <source>
        <dbReference type="SAM" id="MobiDB-lite"/>
    </source>
</evidence>
<proteinExistence type="predicted"/>
<feature type="coiled-coil region" evidence="1">
    <location>
        <begin position="246"/>
        <end position="308"/>
    </location>
</feature>
<feature type="region of interest" description="Disordered" evidence="2">
    <location>
        <begin position="202"/>
        <end position="234"/>
    </location>
</feature>
<dbReference type="AlphaFoldDB" id="A0A9P9AKE7"/>